<evidence type="ECO:0000259" key="1">
    <source>
        <dbReference type="Pfam" id="PF13401"/>
    </source>
</evidence>
<dbReference type="SUPFAM" id="SSF52540">
    <property type="entry name" value="P-loop containing nucleoside triphosphate hydrolases"/>
    <property type="match status" value="1"/>
</dbReference>
<dbReference type="GO" id="GO:0005524">
    <property type="term" value="F:ATP binding"/>
    <property type="evidence" value="ECO:0007669"/>
    <property type="project" value="UniProtKB-KW"/>
</dbReference>
<reference evidence="2 3" key="1">
    <citation type="submission" date="2018-12" db="EMBL/GenBank/DDBJ databases">
        <title>Mesorhizobium carbonis sp. nov., isolated from coal mine water.</title>
        <authorList>
            <person name="Xin W."/>
            <person name="Xu Z."/>
            <person name="Xiang F."/>
            <person name="Zhang J."/>
            <person name="Xi L."/>
            <person name="Liu J."/>
        </authorList>
    </citation>
    <scope>NUCLEOTIDE SEQUENCE [LARGE SCALE GENOMIC DNA]</scope>
    <source>
        <strain evidence="2 3">B2.3</strain>
    </source>
</reference>
<keyword evidence="3" id="KW-1185">Reference proteome</keyword>
<feature type="domain" description="ORC1/DEAH AAA+ ATPase" evidence="1">
    <location>
        <begin position="88"/>
        <end position="226"/>
    </location>
</feature>
<gene>
    <name evidence="2" type="ORF">EJC49_15505</name>
</gene>
<dbReference type="EMBL" id="RWKW01000055">
    <property type="protein sequence ID" value="RST85492.1"/>
    <property type="molecule type" value="Genomic_DNA"/>
</dbReference>
<dbReference type="InterPro" id="IPR027417">
    <property type="entry name" value="P-loop_NTPase"/>
</dbReference>
<organism evidence="2 3">
    <name type="scientific">Aquibium carbonis</name>
    <dbReference type="NCBI Taxonomy" id="2495581"/>
    <lineage>
        <taxon>Bacteria</taxon>
        <taxon>Pseudomonadati</taxon>
        <taxon>Pseudomonadota</taxon>
        <taxon>Alphaproteobacteria</taxon>
        <taxon>Hyphomicrobiales</taxon>
        <taxon>Phyllobacteriaceae</taxon>
        <taxon>Aquibium</taxon>
    </lineage>
</organism>
<comment type="caution">
    <text evidence="2">The sequence shown here is derived from an EMBL/GenBank/DDBJ whole genome shotgun (WGS) entry which is preliminary data.</text>
</comment>
<dbReference type="InterPro" id="IPR049945">
    <property type="entry name" value="AAA_22"/>
</dbReference>
<protein>
    <submittedName>
        <fullName evidence="2">ATP-binding protein</fullName>
    </submittedName>
</protein>
<dbReference type="Gene3D" id="3.40.50.300">
    <property type="entry name" value="P-loop containing nucleotide triphosphate hydrolases"/>
    <property type="match status" value="1"/>
</dbReference>
<dbReference type="OrthoDB" id="5288220at2"/>
<sequence length="357" mass="40556">MSAPSQERDTRVDDDMGVAVTSRGSVRMSDDDFLGMIGNRLSDKERRVKEVLERVKEVYVPCGRDFIAKEVFSRFVTNLLAKRDGRRDDGRLLFVTGESGAGKTSVVERMLRENDTLAPIRMSYGMVTPVISITLMGPSTLKFLGLNILRQAGYEITRKYEQGEVWDVLPEQLHLRRVLVIHIDETQHLLKLAESDRERESVAKALKGVMNYRDWPVSFVMSGMPKTVDLAKVDQQIERRARYLSLPDVALPEERILVERIVNQMCEAAGIDHRGALSGDLPERIAHAARYRYGRIAQVTLSAIEQAAMRNVSSLTREHFALAYIEHSQARGHDQMNPFLVDDWERLDPGSFLIEND</sequence>
<keyword evidence="2" id="KW-0547">Nucleotide-binding</keyword>
<evidence type="ECO:0000313" key="3">
    <source>
        <dbReference type="Proteomes" id="UP000278398"/>
    </source>
</evidence>
<dbReference type="Proteomes" id="UP000278398">
    <property type="component" value="Unassembled WGS sequence"/>
</dbReference>
<evidence type="ECO:0000313" key="2">
    <source>
        <dbReference type="EMBL" id="RST85492.1"/>
    </source>
</evidence>
<proteinExistence type="predicted"/>
<dbReference type="AlphaFoldDB" id="A0A429YVR8"/>
<accession>A0A429YVR8</accession>
<dbReference type="InterPro" id="IPR052026">
    <property type="entry name" value="ExeA_AAA_ATPase_DNA-bind"/>
</dbReference>
<dbReference type="Pfam" id="PF13401">
    <property type="entry name" value="AAA_22"/>
    <property type="match status" value="1"/>
</dbReference>
<keyword evidence="2" id="KW-0067">ATP-binding</keyword>
<dbReference type="PANTHER" id="PTHR35894">
    <property type="entry name" value="GENERAL SECRETION PATHWAY PROTEIN A-RELATED"/>
    <property type="match status" value="1"/>
</dbReference>
<dbReference type="PANTHER" id="PTHR35894:SF1">
    <property type="entry name" value="PHOSPHORIBULOKINASE _ URIDINE KINASE FAMILY"/>
    <property type="match status" value="1"/>
</dbReference>
<name>A0A429YVR8_9HYPH</name>